<evidence type="ECO:0000256" key="4">
    <source>
        <dbReference type="SAM" id="MobiDB-lite"/>
    </source>
</evidence>
<reference evidence="5" key="2">
    <citation type="submission" date="2024-10" db="UniProtKB">
        <authorList>
            <consortium name="EnsemblProtists"/>
        </authorList>
    </citation>
    <scope>IDENTIFICATION</scope>
</reference>
<sequence>MAGRGASGLVHKTGLWSSRLSSSIEHFSANIQTCLCLLCTLSRTEMWTSEEIADNMPPGSDPSPEGGSELERLETLTETLRGKLAAAMARKADGAAGGSDAAELVAGSGLALLELKQLNRRVWELVGEYKEGTQRANAGVDAAELKLQNLQYEKNHFLREITHLRDFRQDAGPRIELLPESEFAAAAPEELRGTSKAADPHQFHLNRLELERRQRESLCGERDARAAERTAAAERNAEKRAFLEGLQAQLAPSSLLVNLFDLDSGADLPPATLPSGLAPDEALVALLPSVPFRWAQELGSDLPSGAVSAHALPALRRFEQNADFLNELQPDPASAAFAVLPAAGGAARGREGAEAAGCRRGAAQGAPYHLLWVLHRARMLLDVYLETEGVGGGATAAVCGTLCNRRVRGRDRRKPFHFSKTTSQFDQAI</sequence>
<dbReference type="Pfam" id="PF09766">
    <property type="entry name" value="FmiP_Thoc5"/>
    <property type="match status" value="1"/>
</dbReference>
<evidence type="ECO:0000256" key="1">
    <source>
        <dbReference type="ARBA" id="ARBA00004123"/>
    </source>
</evidence>
<protein>
    <recommendedName>
        <fullName evidence="7">THO complex subunit 5</fullName>
    </recommendedName>
</protein>
<dbReference type="STRING" id="2903.R1DKM0"/>
<dbReference type="GO" id="GO:0000445">
    <property type="term" value="C:THO complex part of transcription export complex"/>
    <property type="evidence" value="ECO:0007669"/>
    <property type="project" value="TreeGrafter"/>
</dbReference>
<evidence type="ECO:0008006" key="7">
    <source>
        <dbReference type="Google" id="ProtNLM"/>
    </source>
</evidence>
<dbReference type="RefSeq" id="XP_005788462.1">
    <property type="nucleotide sequence ID" value="XM_005788405.1"/>
</dbReference>
<dbReference type="GO" id="GO:0003729">
    <property type="term" value="F:mRNA binding"/>
    <property type="evidence" value="ECO:0007669"/>
    <property type="project" value="TreeGrafter"/>
</dbReference>
<comment type="subcellular location">
    <subcellularLocation>
        <location evidence="1">Nucleus</location>
    </subcellularLocation>
</comment>
<evidence type="ECO:0000256" key="2">
    <source>
        <dbReference type="ARBA" id="ARBA00008044"/>
    </source>
</evidence>
<evidence type="ECO:0000256" key="3">
    <source>
        <dbReference type="ARBA" id="ARBA00023242"/>
    </source>
</evidence>
<dbReference type="EnsemblProtists" id="EOD36033">
    <property type="protein sequence ID" value="EOD36033"/>
    <property type="gene ID" value="EMIHUDRAFT_226880"/>
</dbReference>
<keyword evidence="6" id="KW-1185">Reference proteome</keyword>
<dbReference type="PANTHER" id="PTHR13375:SF3">
    <property type="entry name" value="THO COMPLEX SUBUNIT 5 HOMOLOG"/>
    <property type="match status" value="1"/>
</dbReference>
<dbReference type="Proteomes" id="UP000013827">
    <property type="component" value="Unassembled WGS sequence"/>
</dbReference>
<organism evidence="5 6">
    <name type="scientific">Emiliania huxleyi (strain CCMP1516)</name>
    <dbReference type="NCBI Taxonomy" id="280463"/>
    <lineage>
        <taxon>Eukaryota</taxon>
        <taxon>Haptista</taxon>
        <taxon>Haptophyta</taxon>
        <taxon>Prymnesiophyceae</taxon>
        <taxon>Isochrysidales</taxon>
        <taxon>Noelaerhabdaceae</taxon>
        <taxon>Emiliania</taxon>
    </lineage>
</organism>
<evidence type="ECO:0000313" key="5">
    <source>
        <dbReference type="EnsemblProtists" id="EOD36033"/>
    </source>
</evidence>
<dbReference type="GeneID" id="17281304"/>
<feature type="region of interest" description="Disordered" evidence="4">
    <location>
        <begin position="51"/>
        <end position="70"/>
    </location>
</feature>
<dbReference type="AlphaFoldDB" id="A0A0D3KJU8"/>
<proteinExistence type="inferred from homology"/>
<reference evidence="6" key="1">
    <citation type="journal article" date="2013" name="Nature">
        <title>Pan genome of the phytoplankton Emiliania underpins its global distribution.</title>
        <authorList>
            <person name="Read B.A."/>
            <person name="Kegel J."/>
            <person name="Klute M.J."/>
            <person name="Kuo A."/>
            <person name="Lefebvre S.C."/>
            <person name="Maumus F."/>
            <person name="Mayer C."/>
            <person name="Miller J."/>
            <person name="Monier A."/>
            <person name="Salamov A."/>
            <person name="Young J."/>
            <person name="Aguilar M."/>
            <person name="Claverie J.M."/>
            <person name="Frickenhaus S."/>
            <person name="Gonzalez K."/>
            <person name="Herman E.K."/>
            <person name="Lin Y.C."/>
            <person name="Napier J."/>
            <person name="Ogata H."/>
            <person name="Sarno A.F."/>
            <person name="Shmutz J."/>
            <person name="Schroeder D."/>
            <person name="de Vargas C."/>
            <person name="Verret F."/>
            <person name="von Dassow P."/>
            <person name="Valentin K."/>
            <person name="Van de Peer Y."/>
            <person name="Wheeler G."/>
            <person name="Dacks J.B."/>
            <person name="Delwiche C.F."/>
            <person name="Dyhrman S.T."/>
            <person name="Glockner G."/>
            <person name="John U."/>
            <person name="Richards T."/>
            <person name="Worden A.Z."/>
            <person name="Zhang X."/>
            <person name="Grigoriev I.V."/>
            <person name="Allen A.E."/>
            <person name="Bidle K."/>
            <person name="Borodovsky M."/>
            <person name="Bowler C."/>
            <person name="Brownlee C."/>
            <person name="Cock J.M."/>
            <person name="Elias M."/>
            <person name="Gladyshev V.N."/>
            <person name="Groth M."/>
            <person name="Guda C."/>
            <person name="Hadaegh A."/>
            <person name="Iglesias-Rodriguez M.D."/>
            <person name="Jenkins J."/>
            <person name="Jones B.M."/>
            <person name="Lawson T."/>
            <person name="Leese F."/>
            <person name="Lindquist E."/>
            <person name="Lobanov A."/>
            <person name="Lomsadze A."/>
            <person name="Malik S.B."/>
            <person name="Marsh M.E."/>
            <person name="Mackinder L."/>
            <person name="Mock T."/>
            <person name="Mueller-Roeber B."/>
            <person name="Pagarete A."/>
            <person name="Parker M."/>
            <person name="Probert I."/>
            <person name="Quesneville H."/>
            <person name="Raines C."/>
            <person name="Rensing S.A."/>
            <person name="Riano-Pachon D.M."/>
            <person name="Richier S."/>
            <person name="Rokitta S."/>
            <person name="Shiraiwa Y."/>
            <person name="Soanes D.M."/>
            <person name="van der Giezen M."/>
            <person name="Wahlund T.M."/>
            <person name="Williams B."/>
            <person name="Wilson W."/>
            <person name="Wolfe G."/>
            <person name="Wurch L.L."/>
        </authorList>
    </citation>
    <scope>NUCLEOTIDE SEQUENCE</scope>
</reference>
<keyword evidence="3" id="KW-0539">Nucleus</keyword>
<accession>A0A0D3KJU8</accession>
<dbReference type="HOGENOM" id="CLU_640036_0_0_1"/>
<dbReference type="GO" id="GO:0006406">
    <property type="term" value="P:mRNA export from nucleus"/>
    <property type="evidence" value="ECO:0007669"/>
    <property type="project" value="TreeGrafter"/>
</dbReference>
<dbReference type="PaxDb" id="2903-EOD36033"/>
<dbReference type="KEGG" id="ehx:EMIHUDRAFT_226880"/>
<evidence type="ECO:0000313" key="6">
    <source>
        <dbReference type="Proteomes" id="UP000013827"/>
    </source>
</evidence>
<comment type="similarity">
    <text evidence="2">Belongs to the THOC5 family.</text>
</comment>
<dbReference type="PANTHER" id="PTHR13375">
    <property type="entry name" value="FMS INTERACTING PROTEIN"/>
    <property type="match status" value="1"/>
</dbReference>
<dbReference type="eggNOG" id="KOG2216">
    <property type="taxonomic scope" value="Eukaryota"/>
</dbReference>
<name>A0A0D3KJU8_EMIH1</name>
<dbReference type="InterPro" id="IPR019163">
    <property type="entry name" value="THO_Thoc5"/>
</dbReference>